<comment type="caution">
    <text evidence="3">The sequence shown here is derived from an EMBL/GenBank/DDBJ whole genome shotgun (WGS) entry which is preliminary data.</text>
</comment>
<feature type="transmembrane region" description="Helical" evidence="2">
    <location>
        <begin position="137"/>
        <end position="165"/>
    </location>
</feature>
<accession>A0ABQ1AKE6</accession>
<gene>
    <name evidence="3" type="ORF">IFM53868_03278</name>
</gene>
<evidence type="ECO:0000256" key="2">
    <source>
        <dbReference type="SAM" id="Phobius"/>
    </source>
</evidence>
<dbReference type="Proteomes" id="UP000465266">
    <property type="component" value="Unassembled WGS sequence"/>
</dbReference>
<feature type="compositionally biased region" description="Basic residues" evidence="1">
    <location>
        <begin position="111"/>
        <end position="123"/>
    </location>
</feature>
<keyword evidence="2" id="KW-0812">Transmembrane</keyword>
<evidence type="ECO:0000313" key="4">
    <source>
        <dbReference type="Proteomes" id="UP000465266"/>
    </source>
</evidence>
<dbReference type="EMBL" id="BLKG01000025">
    <property type="protein sequence ID" value="GFF81857.1"/>
    <property type="molecule type" value="Genomic_DNA"/>
</dbReference>
<sequence length="190" mass="21955">MMDLQKRLPQYPSLFGASHDPRAAPQPPPTYGVSPTQQVYYDSPKQHGVQSSQPANTMAYPYSTPMSSAPPTPASSTPYNMPTPLQVENRNYQVPQMNYELPKNHDPRQKDHNKRHRRSHSRNNSHDQLIYREGKQYCLLCSWVCSLCYYFVISFFLFFLCSSWFHDFPQFFPKSFCSGALDAMGRPFKA</sequence>
<feature type="region of interest" description="Disordered" evidence="1">
    <location>
        <begin position="99"/>
        <end position="126"/>
    </location>
</feature>
<evidence type="ECO:0000313" key="3">
    <source>
        <dbReference type="EMBL" id="GFF81857.1"/>
    </source>
</evidence>
<evidence type="ECO:0000256" key="1">
    <source>
        <dbReference type="SAM" id="MobiDB-lite"/>
    </source>
</evidence>
<keyword evidence="4" id="KW-1185">Reference proteome</keyword>
<organism evidence="3 4">
    <name type="scientific">Aspergillus udagawae</name>
    <dbReference type="NCBI Taxonomy" id="91492"/>
    <lineage>
        <taxon>Eukaryota</taxon>
        <taxon>Fungi</taxon>
        <taxon>Dikarya</taxon>
        <taxon>Ascomycota</taxon>
        <taxon>Pezizomycotina</taxon>
        <taxon>Eurotiomycetes</taxon>
        <taxon>Eurotiomycetidae</taxon>
        <taxon>Eurotiales</taxon>
        <taxon>Aspergillaceae</taxon>
        <taxon>Aspergillus</taxon>
        <taxon>Aspergillus subgen. Fumigati</taxon>
    </lineage>
</organism>
<keyword evidence="2" id="KW-1133">Transmembrane helix</keyword>
<keyword evidence="2" id="KW-0472">Membrane</keyword>
<reference evidence="3 4" key="1">
    <citation type="submission" date="2020-01" db="EMBL/GenBank/DDBJ databases">
        <title>Draft genome sequence of Aspergillus udagawae IFM 53868.</title>
        <authorList>
            <person name="Takahashi H."/>
            <person name="Yaguchi T."/>
        </authorList>
    </citation>
    <scope>NUCLEOTIDE SEQUENCE [LARGE SCALE GENOMIC DNA]</scope>
    <source>
        <strain evidence="3 4">IFM 53868</strain>
    </source>
</reference>
<name>A0ABQ1AKE6_9EURO</name>
<feature type="region of interest" description="Disordered" evidence="1">
    <location>
        <begin position="1"/>
        <end position="82"/>
    </location>
</feature>
<protein>
    <submittedName>
        <fullName evidence="3">Uncharacterized protein</fullName>
    </submittedName>
</protein>
<proteinExistence type="predicted"/>